<reference evidence="3" key="1">
    <citation type="journal article" date="2019" name="bioRxiv">
        <title>The Genome of the Zebra Mussel, Dreissena polymorpha: A Resource for Invasive Species Research.</title>
        <authorList>
            <person name="McCartney M.A."/>
            <person name="Auch B."/>
            <person name="Kono T."/>
            <person name="Mallez S."/>
            <person name="Zhang Y."/>
            <person name="Obille A."/>
            <person name="Becker A."/>
            <person name="Abrahante J.E."/>
            <person name="Garbe J."/>
            <person name="Badalamenti J.P."/>
            <person name="Herman A."/>
            <person name="Mangelson H."/>
            <person name="Liachko I."/>
            <person name="Sullivan S."/>
            <person name="Sone E.D."/>
            <person name="Koren S."/>
            <person name="Silverstein K.A.T."/>
            <person name="Beckman K.B."/>
            <person name="Gohl D.M."/>
        </authorList>
    </citation>
    <scope>NUCLEOTIDE SEQUENCE</scope>
    <source>
        <strain evidence="3">Duluth1</strain>
        <tissue evidence="3">Whole animal</tissue>
    </source>
</reference>
<proteinExistence type="predicted"/>
<keyword evidence="1" id="KW-0472">Membrane</keyword>
<comment type="caution">
    <text evidence="3">The sequence shown here is derived from an EMBL/GenBank/DDBJ whole genome shotgun (WGS) entry which is preliminary data.</text>
</comment>
<dbReference type="EMBL" id="JAIWYP010000002">
    <property type="protein sequence ID" value="KAH3875904.1"/>
    <property type="molecule type" value="Genomic_DNA"/>
</dbReference>
<feature type="transmembrane region" description="Helical" evidence="1">
    <location>
        <begin position="110"/>
        <end position="129"/>
    </location>
</feature>
<sequence length="191" mass="21350">MLLITFLFLLATLWNVIGQFPTLEIKRFDATRKMVKLMCRSPRKGPAYVQDFYIDGFYSQKRITFNSTLANEIGVDNETIHVFYETNGKFDQDVSPEPAISVKNSVCVPIAAGTGSVVLLIIVAALFVYRVYRRSNAIANVVLPITDLAPIIPADNNAQTWSRSAMPISDQSVIYNEIDPRLISSHISFGE</sequence>
<evidence type="ECO:0000256" key="2">
    <source>
        <dbReference type="SAM" id="SignalP"/>
    </source>
</evidence>
<evidence type="ECO:0000256" key="1">
    <source>
        <dbReference type="SAM" id="Phobius"/>
    </source>
</evidence>
<accession>A0A9D4MHR2</accession>
<feature type="signal peptide" evidence="2">
    <location>
        <begin position="1"/>
        <end position="18"/>
    </location>
</feature>
<dbReference type="Proteomes" id="UP000828390">
    <property type="component" value="Unassembled WGS sequence"/>
</dbReference>
<protein>
    <submittedName>
        <fullName evidence="3">Uncharacterized protein</fullName>
    </submittedName>
</protein>
<organism evidence="3 4">
    <name type="scientific">Dreissena polymorpha</name>
    <name type="common">Zebra mussel</name>
    <name type="synonym">Mytilus polymorpha</name>
    <dbReference type="NCBI Taxonomy" id="45954"/>
    <lineage>
        <taxon>Eukaryota</taxon>
        <taxon>Metazoa</taxon>
        <taxon>Spiralia</taxon>
        <taxon>Lophotrochozoa</taxon>
        <taxon>Mollusca</taxon>
        <taxon>Bivalvia</taxon>
        <taxon>Autobranchia</taxon>
        <taxon>Heteroconchia</taxon>
        <taxon>Euheterodonta</taxon>
        <taxon>Imparidentia</taxon>
        <taxon>Neoheterodontei</taxon>
        <taxon>Myida</taxon>
        <taxon>Dreissenoidea</taxon>
        <taxon>Dreissenidae</taxon>
        <taxon>Dreissena</taxon>
    </lineage>
</organism>
<name>A0A9D4MHR2_DREPO</name>
<keyword evidence="4" id="KW-1185">Reference proteome</keyword>
<gene>
    <name evidence="3" type="ORF">DPMN_039186</name>
</gene>
<keyword evidence="1" id="KW-1133">Transmembrane helix</keyword>
<reference evidence="3" key="2">
    <citation type="submission" date="2020-11" db="EMBL/GenBank/DDBJ databases">
        <authorList>
            <person name="McCartney M.A."/>
            <person name="Auch B."/>
            <person name="Kono T."/>
            <person name="Mallez S."/>
            <person name="Becker A."/>
            <person name="Gohl D.M."/>
            <person name="Silverstein K.A.T."/>
            <person name="Koren S."/>
            <person name="Bechman K.B."/>
            <person name="Herman A."/>
            <person name="Abrahante J.E."/>
            <person name="Garbe J."/>
        </authorList>
    </citation>
    <scope>NUCLEOTIDE SEQUENCE</scope>
    <source>
        <strain evidence="3">Duluth1</strain>
        <tissue evidence="3">Whole animal</tissue>
    </source>
</reference>
<dbReference type="AlphaFoldDB" id="A0A9D4MHR2"/>
<keyword evidence="2" id="KW-0732">Signal</keyword>
<feature type="chain" id="PRO_5038767565" evidence="2">
    <location>
        <begin position="19"/>
        <end position="191"/>
    </location>
</feature>
<keyword evidence="1" id="KW-0812">Transmembrane</keyword>
<evidence type="ECO:0000313" key="4">
    <source>
        <dbReference type="Proteomes" id="UP000828390"/>
    </source>
</evidence>
<feature type="non-terminal residue" evidence="3">
    <location>
        <position position="1"/>
    </location>
</feature>
<evidence type="ECO:0000313" key="3">
    <source>
        <dbReference type="EMBL" id="KAH3875904.1"/>
    </source>
</evidence>